<evidence type="ECO:0000313" key="3">
    <source>
        <dbReference type="EMBL" id="PWN04712.1"/>
    </source>
</evidence>
<feature type="region of interest" description="Disordered" evidence="2">
    <location>
        <begin position="161"/>
        <end position="250"/>
    </location>
</feature>
<evidence type="ECO:0000256" key="1">
    <source>
        <dbReference type="SAM" id="Coils"/>
    </source>
</evidence>
<accession>A0A316TR51</accession>
<dbReference type="Proteomes" id="UP000245507">
    <property type="component" value="Unassembled WGS sequence"/>
</dbReference>
<reference evidence="3 4" key="1">
    <citation type="submission" date="2018-05" db="EMBL/GenBank/DDBJ databases">
        <title>Nocardioides silvaticus genome.</title>
        <authorList>
            <person name="Li C."/>
            <person name="Wang G."/>
        </authorList>
    </citation>
    <scope>NUCLEOTIDE SEQUENCE [LARGE SCALE GENOMIC DNA]</scope>
    <source>
        <strain evidence="3 4">CCTCC AB 2018079</strain>
    </source>
</reference>
<sequence>MTTYDYGTDAPTSAGAGGVKDQAQQVAGTAADEGKHVADVAKTEAQSVAADAQEQARNLMSDARSQIEEQSRSQLDSLVTMLQGFADDLEKMARGEGAGSGLAQDVVTQVSDKAKAFTSELQGREPSEVLDRARDFARRRPGTFLLGALAAGVVAGRVARGAKDAGGGSTTGSTSTPTSTPTSTLTSTPSGASSSPAPEQQSTPTQPGMYSAPPPPASGGTAADTPLSGTGAPAESPVYPEGGSTPGGTL</sequence>
<evidence type="ECO:0000313" key="4">
    <source>
        <dbReference type="Proteomes" id="UP000245507"/>
    </source>
</evidence>
<dbReference type="EMBL" id="QGDD01000001">
    <property type="protein sequence ID" value="PWN04712.1"/>
    <property type="molecule type" value="Genomic_DNA"/>
</dbReference>
<evidence type="ECO:0000256" key="2">
    <source>
        <dbReference type="SAM" id="MobiDB-lite"/>
    </source>
</evidence>
<comment type="caution">
    <text evidence="3">The sequence shown here is derived from an EMBL/GenBank/DDBJ whole genome shotgun (WGS) entry which is preliminary data.</text>
</comment>
<organism evidence="3 4">
    <name type="scientific">Nocardioides silvaticus</name>
    <dbReference type="NCBI Taxonomy" id="2201891"/>
    <lineage>
        <taxon>Bacteria</taxon>
        <taxon>Bacillati</taxon>
        <taxon>Actinomycetota</taxon>
        <taxon>Actinomycetes</taxon>
        <taxon>Propionibacteriales</taxon>
        <taxon>Nocardioidaceae</taxon>
        <taxon>Nocardioides</taxon>
    </lineage>
</organism>
<dbReference type="OrthoDB" id="4578793at2"/>
<evidence type="ECO:0008006" key="5">
    <source>
        <dbReference type="Google" id="ProtNLM"/>
    </source>
</evidence>
<name>A0A316TR51_9ACTN</name>
<protein>
    <recommendedName>
        <fullName evidence="5">ATP synthase F0 subunit B</fullName>
    </recommendedName>
</protein>
<proteinExistence type="predicted"/>
<dbReference type="RefSeq" id="WP_109692216.1">
    <property type="nucleotide sequence ID" value="NZ_QGDD01000001.1"/>
</dbReference>
<feature type="compositionally biased region" description="Low complexity" evidence="2">
    <location>
        <begin position="171"/>
        <end position="207"/>
    </location>
</feature>
<gene>
    <name evidence="3" type="ORF">DJ010_03595</name>
</gene>
<feature type="coiled-coil region" evidence="1">
    <location>
        <begin position="42"/>
        <end position="73"/>
    </location>
</feature>
<feature type="region of interest" description="Disordered" evidence="2">
    <location>
        <begin position="1"/>
        <end position="35"/>
    </location>
</feature>
<dbReference type="AlphaFoldDB" id="A0A316TR51"/>
<keyword evidence="1" id="KW-0175">Coiled coil</keyword>
<keyword evidence="4" id="KW-1185">Reference proteome</keyword>